<evidence type="ECO:0000313" key="2">
    <source>
        <dbReference type="EMBL" id="SGY95811.1"/>
    </source>
</evidence>
<accession>A0A2X0N250</accession>
<sequence length="123" mass="14380">MLRQSVDLLHHQLQPTDIQKLGSQSSHPIVIPPTIPVLGFHRLRYLFNNSYTTNVVLRLAATRTTIPLVLLRLEPLSFRYDSREWSGESKSSEVRPIRKQQKKKRGPCRPGWRWLEDRVQLEA</sequence>
<evidence type="ECO:0000313" key="3">
    <source>
        <dbReference type="Proteomes" id="UP000249464"/>
    </source>
</evidence>
<keyword evidence="3" id="KW-1185">Reference proteome</keyword>
<feature type="region of interest" description="Disordered" evidence="1">
    <location>
        <begin position="83"/>
        <end position="109"/>
    </location>
</feature>
<reference evidence="2 3" key="1">
    <citation type="submission" date="2016-11" db="EMBL/GenBank/DDBJ databases">
        <authorList>
            <person name="Jaros S."/>
            <person name="Januszkiewicz K."/>
            <person name="Wedrychowicz H."/>
        </authorList>
    </citation>
    <scope>NUCLEOTIDE SEQUENCE [LARGE SCALE GENOMIC DNA]</scope>
</reference>
<protein>
    <submittedName>
        <fullName evidence="2">BQ5605_C036g11517 protein</fullName>
    </submittedName>
</protein>
<name>A0A2X0N250_9BASI</name>
<gene>
    <name evidence="2" type="primary">BQ5605_C036g11517</name>
    <name evidence="2" type="ORF">BQ5605_C036G11517</name>
</gene>
<dbReference type="AlphaFoldDB" id="A0A2X0N250"/>
<dbReference type="Proteomes" id="UP000249464">
    <property type="component" value="Unassembled WGS sequence"/>
</dbReference>
<evidence type="ECO:0000256" key="1">
    <source>
        <dbReference type="SAM" id="MobiDB-lite"/>
    </source>
</evidence>
<feature type="compositionally biased region" description="Basic and acidic residues" evidence="1">
    <location>
        <begin position="83"/>
        <end position="96"/>
    </location>
</feature>
<proteinExistence type="predicted"/>
<feature type="compositionally biased region" description="Basic residues" evidence="1">
    <location>
        <begin position="97"/>
        <end position="107"/>
    </location>
</feature>
<organism evidence="2 3">
    <name type="scientific">Microbotryum silenes-dioicae</name>
    <dbReference type="NCBI Taxonomy" id="796604"/>
    <lineage>
        <taxon>Eukaryota</taxon>
        <taxon>Fungi</taxon>
        <taxon>Dikarya</taxon>
        <taxon>Basidiomycota</taxon>
        <taxon>Pucciniomycotina</taxon>
        <taxon>Microbotryomycetes</taxon>
        <taxon>Microbotryales</taxon>
        <taxon>Microbotryaceae</taxon>
        <taxon>Microbotryum</taxon>
    </lineage>
</organism>
<dbReference type="EMBL" id="FQNC01000063">
    <property type="protein sequence ID" value="SGY95811.1"/>
    <property type="molecule type" value="Genomic_DNA"/>
</dbReference>